<dbReference type="GO" id="GO:0008528">
    <property type="term" value="F:G protein-coupled peptide receptor activity"/>
    <property type="evidence" value="ECO:0007669"/>
    <property type="project" value="TreeGrafter"/>
</dbReference>
<feature type="transmembrane region" description="Helical" evidence="11">
    <location>
        <begin position="280"/>
        <end position="301"/>
    </location>
</feature>
<keyword evidence="6" id="KW-0297">G-protein coupled receptor</keyword>
<keyword evidence="8 14" id="KW-0675">Receptor</keyword>
<evidence type="ECO:0000259" key="13">
    <source>
        <dbReference type="PROSITE" id="PS50261"/>
    </source>
</evidence>
<comment type="subcellular location">
    <subcellularLocation>
        <location evidence="1">Cell membrane</location>
        <topology evidence="1">Multi-pass membrane protein</topology>
    </subcellularLocation>
</comment>
<proteinExistence type="inferred from homology"/>
<feature type="domain" description="G-protein coupled receptors family 2 profile 2" evidence="13">
    <location>
        <begin position="166"/>
        <end position="420"/>
    </location>
</feature>
<keyword evidence="16" id="KW-1185">Reference proteome</keyword>
<feature type="region of interest" description="Disordered" evidence="10">
    <location>
        <begin position="445"/>
        <end position="481"/>
    </location>
</feature>
<dbReference type="InterPro" id="IPR017981">
    <property type="entry name" value="GPCR_2-like_7TM"/>
</dbReference>
<dbReference type="GO" id="GO:0007166">
    <property type="term" value="P:cell surface receptor signaling pathway"/>
    <property type="evidence" value="ECO:0007669"/>
    <property type="project" value="InterPro"/>
</dbReference>
<keyword evidence="4 11" id="KW-0812">Transmembrane</keyword>
<feature type="compositionally biased region" description="Low complexity" evidence="10">
    <location>
        <begin position="445"/>
        <end position="456"/>
    </location>
</feature>
<evidence type="ECO:0000256" key="4">
    <source>
        <dbReference type="ARBA" id="ARBA00022692"/>
    </source>
</evidence>
<feature type="transmembrane region" description="Helical" evidence="11">
    <location>
        <begin position="321"/>
        <end position="344"/>
    </location>
</feature>
<evidence type="ECO:0000256" key="7">
    <source>
        <dbReference type="ARBA" id="ARBA00023136"/>
    </source>
</evidence>
<evidence type="ECO:0000313" key="16">
    <source>
        <dbReference type="Proteomes" id="UP000070412"/>
    </source>
</evidence>
<dbReference type="SMART" id="SM00008">
    <property type="entry name" value="HormR"/>
    <property type="match status" value="1"/>
</dbReference>
<dbReference type="InterPro" id="IPR000832">
    <property type="entry name" value="GPCR_2_secretin-like"/>
</dbReference>
<dbReference type="SUPFAM" id="SSF111418">
    <property type="entry name" value="Hormone receptor domain"/>
    <property type="match status" value="1"/>
</dbReference>
<dbReference type="GO" id="GO:0017046">
    <property type="term" value="F:peptide hormone binding"/>
    <property type="evidence" value="ECO:0007669"/>
    <property type="project" value="TreeGrafter"/>
</dbReference>
<organism evidence="14">
    <name type="scientific">Sarcoptes scabiei</name>
    <name type="common">Itch mite</name>
    <name type="synonym">Acarus scabiei</name>
    <dbReference type="NCBI Taxonomy" id="52283"/>
    <lineage>
        <taxon>Eukaryota</taxon>
        <taxon>Metazoa</taxon>
        <taxon>Ecdysozoa</taxon>
        <taxon>Arthropoda</taxon>
        <taxon>Chelicerata</taxon>
        <taxon>Arachnida</taxon>
        <taxon>Acari</taxon>
        <taxon>Acariformes</taxon>
        <taxon>Sarcoptiformes</taxon>
        <taxon>Astigmata</taxon>
        <taxon>Psoroptidia</taxon>
        <taxon>Sarcoptoidea</taxon>
        <taxon>Sarcoptidae</taxon>
        <taxon>Sarcoptinae</taxon>
        <taxon>Sarcoptes</taxon>
    </lineage>
</organism>
<dbReference type="Gene3D" id="4.10.1240.10">
    <property type="entry name" value="GPCR, family 2, extracellular hormone receptor domain"/>
    <property type="match status" value="1"/>
</dbReference>
<feature type="region of interest" description="Disordered" evidence="10">
    <location>
        <begin position="524"/>
        <end position="549"/>
    </location>
</feature>
<keyword evidence="3" id="KW-1003">Cell membrane</keyword>
<keyword evidence="9" id="KW-0807">Transducer</keyword>
<dbReference type="PROSITE" id="PS50227">
    <property type="entry name" value="G_PROTEIN_RECEP_F2_3"/>
    <property type="match status" value="1"/>
</dbReference>
<evidence type="ECO:0000256" key="6">
    <source>
        <dbReference type="ARBA" id="ARBA00023040"/>
    </source>
</evidence>
<evidence type="ECO:0000313" key="14">
    <source>
        <dbReference type="EMBL" id="KAF7492125.1"/>
    </source>
</evidence>
<reference evidence="16" key="1">
    <citation type="journal article" date="2020" name="PLoS Negl. Trop. Dis.">
        <title>High-quality nuclear genome for Sarcoptes scabiei-A critical resource for a neglected parasite.</title>
        <authorList>
            <person name="Korhonen P.K."/>
            <person name="Gasser R.B."/>
            <person name="Ma G."/>
            <person name="Wang T."/>
            <person name="Stroehlein A.J."/>
            <person name="Young N.D."/>
            <person name="Ang C.S."/>
            <person name="Fernando D.D."/>
            <person name="Lu H.C."/>
            <person name="Taylor S."/>
            <person name="Reynolds S.L."/>
            <person name="Mofiz E."/>
            <person name="Najaraj S.H."/>
            <person name="Gowda H."/>
            <person name="Madugundu A."/>
            <person name="Renuse S."/>
            <person name="Holt D."/>
            <person name="Pandey A."/>
            <person name="Papenfuss A.T."/>
            <person name="Fischer K."/>
        </authorList>
    </citation>
    <scope>NUCLEOTIDE SEQUENCE [LARGE SCALE GENOMIC DNA]</scope>
</reference>
<dbReference type="OrthoDB" id="5967113at2759"/>
<dbReference type="EMBL" id="WVUK01000057">
    <property type="protein sequence ID" value="KAF7492125.1"/>
    <property type="molecule type" value="Genomic_DNA"/>
</dbReference>
<dbReference type="Pfam" id="PF00002">
    <property type="entry name" value="7tm_2"/>
    <property type="match status" value="1"/>
</dbReference>
<feature type="domain" description="G-protein coupled receptors family 2 profile 1" evidence="12">
    <location>
        <begin position="36"/>
        <end position="149"/>
    </location>
</feature>
<dbReference type="EnsemblMetazoa" id="SSS_9204s_mrna">
    <property type="protein sequence ID" value="KAF7492125.1"/>
    <property type="gene ID" value="SSS_9204"/>
</dbReference>
<evidence type="ECO:0000256" key="5">
    <source>
        <dbReference type="ARBA" id="ARBA00022989"/>
    </source>
</evidence>
<feature type="compositionally biased region" description="Basic and acidic residues" evidence="10">
    <location>
        <begin position="524"/>
        <end position="535"/>
    </location>
</feature>
<dbReference type="GO" id="GO:0005886">
    <property type="term" value="C:plasma membrane"/>
    <property type="evidence" value="ECO:0007669"/>
    <property type="project" value="UniProtKB-SubCell"/>
</dbReference>
<dbReference type="PRINTS" id="PR00249">
    <property type="entry name" value="GPCRSECRETIN"/>
</dbReference>
<gene>
    <name evidence="14" type="ORF">SSS_9204</name>
</gene>
<sequence length="549" mass="63651">MSTIDANYSISNNFVINHLHFHHLHNPRSIEKNLSFCEQIWDGIYRWPSSKPNQIVSIACTKIFASTDVLNQLNPTQRVLNSSSQSNQIINRSDQIGLDTGEVDLEFTDDGSGENQQEESRLVAKRFCQSDGQWGWNNWTNYSDCLSLLAKKEKDSFLTDQIQLFISYSILILLIISLICLICSITIFITFKPLNCLRIKIHRNLCIALLMNCLLYIIMNSLVGIQKLDLSSIADWFCKLLKALNIYSSMATINWMFVEGFLFHKALLSPFHINTIVYRIFYYFFGWIFPGILVIIWSLMVEKFSIVSDQPCWEGYRRSNTIFIVSLPMIICVGINFLFLINIIRILLIKLKAGNESDRATIKAIKATVLLIPLLGIHHLIVLYNPSTFNRKLVNVYIVINLVFQSIQGIIVSVLYCFTNQEVRAVLNSFWFRRRMSMAIISSSSSNQNSLHKSNNPSNKSLQKNNRRASRQNSELNETQLRKKIETESDMCCRCNENQSDTSIASNQINEKDRWRSFNREIEQQKREEKRNSKERFRKLPPIISFREI</sequence>
<reference evidence="15" key="3">
    <citation type="submission" date="2022-06" db="UniProtKB">
        <authorList>
            <consortium name="EnsemblMetazoa"/>
        </authorList>
    </citation>
    <scope>IDENTIFICATION</scope>
</reference>
<name>A0A834R969_SARSC</name>
<protein>
    <submittedName>
        <fullName evidence="14">Corticotropin-releasing factor receptor 1</fullName>
    </submittedName>
</protein>
<dbReference type="InterPro" id="IPR050332">
    <property type="entry name" value="GPCR_2"/>
</dbReference>
<feature type="transmembrane region" description="Helical" evidence="11">
    <location>
        <begin position="203"/>
        <end position="226"/>
    </location>
</feature>
<keyword evidence="7 11" id="KW-0472">Membrane</keyword>
<evidence type="ECO:0000256" key="9">
    <source>
        <dbReference type="ARBA" id="ARBA00023224"/>
    </source>
</evidence>
<evidence type="ECO:0000256" key="2">
    <source>
        <dbReference type="ARBA" id="ARBA00005314"/>
    </source>
</evidence>
<evidence type="ECO:0000256" key="1">
    <source>
        <dbReference type="ARBA" id="ARBA00004651"/>
    </source>
</evidence>
<dbReference type="PANTHER" id="PTHR45620:SF15">
    <property type="entry name" value="DIURETIC HORMONE 44 RECEPTOR 1-RELATED"/>
    <property type="match status" value="1"/>
</dbReference>
<dbReference type="SUPFAM" id="SSF81321">
    <property type="entry name" value="Family A G protein-coupled receptor-like"/>
    <property type="match status" value="1"/>
</dbReference>
<dbReference type="InterPro" id="IPR036445">
    <property type="entry name" value="GPCR_2_extracell_dom_sf"/>
</dbReference>
<dbReference type="PROSITE" id="PS50261">
    <property type="entry name" value="G_PROTEIN_RECEP_F2_4"/>
    <property type="match status" value="1"/>
</dbReference>
<evidence type="ECO:0000313" key="15">
    <source>
        <dbReference type="EnsemblMetazoa" id="KAF7492125.1"/>
    </source>
</evidence>
<dbReference type="GO" id="GO:0007188">
    <property type="term" value="P:adenylate cyclase-modulating G protein-coupled receptor signaling pathway"/>
    <property type="evidence" value="ECO:0007669"/>
    <property type="project" value="TreeGrafter"/>
</dbReference>
<accession>A0A834R969</accession>
<evidence type="ECO:0000256" key="8">
    <source>
        <dbReference type="ARBA" id="ARBA00023170"/>
    </source>
</evidence>
<evidence type="ECO:0000256" key="10">
    <source>
        <dbReference type="SAM" id="MobiDB-lite"/>
    </source>
</evidence>
<evidence type="ECO:0000256" key="11">
    <source>
        <dbReference type="SAM" id="Phobius"/>
    </source>
</evidence>
<feature type="transmembrane region" description="Helical" evidence="11">
    <location>
        <begin position="364"/>
        <end position="384"/>
    </location>
</feature>
<comment type="similarity">
    <text evidence="2">Belongs to the G-protein coupled receptor 2 family.</text>
</comment>
<dbReference type="AlphaFoldDB" id="A0A834R969"/>
<dbReference type="InterPro" id="IPR001879">
    <property type="entry name" value="GPCR_2_extracellular_dom"/>
</dbReference>
<reference evidence="14" key="2">
    <citation type="submission" date="2020-01" db="EMBL/GenBank/DDBJ databases">
        <authorList>
            <person name="Korhonen P.K.K."/>
            <person name="Guangxu M.G."/>
            <person name="Wang T.W."/>
            <person name="Stroehlein A.J.S."/>
            <person name="Young N.D."/>
            <person name="Ang C.-S.A."/>
            <person name="Fernando D.W.F."/>
            <person name="Lu H.L."/>
            <person name="Taylor S.T."/>
            <person name="Ehtesham M.E.M."/>
            <person name="Najaraj S.H.N."/>
            <person name="Harsha G.H.G."/>
            <person name="Madugundu A.M."/>
            <person name="Renuse S.R."/>
            <person name="Holt D.H."/>
            <person name="Pandey A.P."/>
            <person name="Papenfuss A.P."/>
            <person name="Gasser R.B.G."/>
            <person name="Fischer K.F."/>
        </authorList>
    </citation>
    <scope>NUCLEOTIDE SEQUENCE</scope>
    <source>
        <strain evidence="14">SSS_KF_BRIS2020</strain>
    </source>
</reference>
<evidence type="ECO:0000259" key="12">
    <source>
        <dbReference type="PROSITE" id="PS50227"/>
    </source>
</evidence>
<dbReference type="Proteomes" id="UP000070412">
    <property type="component" value="Unassembled WGS sequence"/>
</dbReference>
<dbReference type="Gene3D" id="1.20.1070.10">
    <property type="entry name" value="Rhodopsin 7-helix transmembrane proteins"/>
    <property type="match status" value="1"/>
</dbReference>
<feature type="transmembrane region" description="Helical" evidence="11">
    <location>
        <begin position="396"/>
        <end position="418"/>
    </location>
</feature>
<dbReference type="PANTHER" id="PTHR45620">
    <property type="entry name" value="PDF RECEPTOR-LIKE PROTEIN-RELATED"/>
    <property type="match status" value="1"/>
</dbReference>
<feature type="transmembrane region" description="Helical" evidence="11">
    <location>
        <begin position="165"/>
        <end position="191"/>
    </location>
</feature>
<feature type="transmembrane region" description="Helical" evidence="11">
    <location>
        <begin position="246"/>
        <end position="268"/>
    </location>
</feature>
<keyword evidence="5 11" id="KW-1133">Transmembrane helix</keyword>
<evidence type="ECO:0000256" key="3">
    <source>
        <dbReference type="ARBA" id="ARBA00022475"/>
    </source>
</evidence>